<feature type="region of interest" description="Disordered" evidence="1">
    <location>
        <begin position="1"/>
        <end position="168"/>
    </location>
</feature>
<organism evidence="2 3">
    <name type="scientific">Cyclocybe aegerita</name>
    <name type="common">Black poplar mushroom</name>
    <name type="synonym">Agrocybe aegerita</name>
    <dbReference type="NCBI Taxonomy" id="1973307"/>
    <lineage>
        <taxon>Eukaryota</taxon>
        <taxon>Fungi</taxon>
        <taxon>Dikarya</taxon>
        <taxon>Basidiomycota</taxon>
        <taxon>Agaricomycotina</taxon>
        <taxon>Agaricomycetes</taxon>
        <taxon>Agaricomycetidae</taxon>
        <taxon>Agaricales</taxon>
        <taxon>Agaricineae</taxon>
        <taxon>Bolbitiaceae</taxon>
        <taxon>Cyclocybe</taxon>
    </lineage>
</organism>
<comment type="caution">
    <text evidence="2">The sequence shown here is derived from an EMBL/GenBank/DDBJ whole genome shotgun (WGS) entry which is preliminary data.</text>
</comment>
<feature type="compositionally biased region" description="Polar residues" evidence="1">
    <location>
        <begin position="199"/>
        <end position="213"/>
    </location>
</feature>
<feature type="compositionally biased region" description="Low complexity" evidence="1">
    <location>
        <begin position="620"/>
        <end position="630"/>
    </location>
</feature>
<feature type="region of interest" description="Disordered" evidence="1">
    <location>
        <begin position="616"/>
        <end position="694"/>
    </location>
</feature>
<proteinExistence type="predicted"/>
<feature type="region of interest" description="Disordered" evidence="1">
    <location>
        <begin position="196"/>
        <end position="233"/>
    </location>
</feature>
<gene>
    <name evidence="2" type="ORF">AAE3_LOCUS13720</name>
</gene>
<name>A0A8S0WKC9_CYCAE</name>
<evidence type="ECO:0000313" key="3">
    <source>
        <dbReference type="Proteomes" id="UP000467700"/>
    </source>
</evidence>
<reference evidence="2 3" key="1">
    <citation type="submission" date="2020-01" db="EMBL/GenBank/DDBJ databases">
        <authorList>
            <person name="Gupta K D."/>
        </authorList>
    </citation>
    <scope>NUCLEOTIDE SEQUENCE [LARGE SCALE GENOMIC DNA]</scope>
</reference>
<accession>A0A8S0WKC9</accession>
<sequence length="694" mass="76634">MSTRKYNLRNKARHQGEAKSESEDAPRSAPPTESREARFISDGPQHTSQSDSEASPHCLYSNVAASRPPSPAAVAAEETTLPQARHVPQEPGAGDPVDSVNRKATVQTTSDESSSLEEPHDVDDDDTRPWTKVLSTQELRAHKKSALKHNEKRDKKAKRASKKLYEHMVQDPVVEKATKGLTADQRKHIACHFEKVKTQKSTQDQSIISSQGEGPSHEKGKGVDPQEWGNAGLNQQECDPAVQQAIWESIPHRTVSIEPPVDLSKEPAGAKAKSKAKKVKANSWAKSQLPNEVHPVSQIPAKSYLGVALGQIGKSTTPRRSGGDSSPPSSLFSSSTDSDSESSSTASMSDLDSELESSSGGSESSMDSIDKLPKGDGKPPSDDPQVFLGVISPTIKVSGMPIFPHHPLCRLVIFLLPIEYILHFFRSPPAVASCYHPYPRKKGKGGPTSNNKANQPSSTLFLIKDIPDTEHGEYPEFTVSAAELANCIDHDQKLRESLNETLELPQPFVYPLVARAFNHGQYGREQFVTYELFSDKFDNSGDPVDLSMFNITLEQRGIVVQAWDTANNKHTHNKVAKMFMKKQEYAAKSYKKWEAKRQSQKNNQALENLGKVHAKKYEQRQCSQQSSQCQEHSPSTNNRLPSRSPVASSLQQHDDHKVLLPSKEPQVPRSQIEIINSTLKEAGQQHANDDRMEV</sequence>
<feature type="compositionally biased region" description="Basic and acidic residues" evidence="1">
    <location>
        <begin position="14"/>
        <end position="26"/>
    </location>
</feature>
<feature type="compositionally biased region" description="Basic and acidic residues" evidence="1">
    <location>
        <begin position="368"/>
        <end position="381"/>
    </location>
</feature>
<feature type="compositionally biased region" description="Basic residues" evidence="1">
    <location>
        <begin position="1"/>
        <end position="13"/>
    </location>
</feature>
<dbReference type="OrthoDB" id="3032433at2759"/>
<feature type="compositionally biased region" description="Low complexity" evidence="1">
    <location>
        <begin position="63"/>
        <end position="76"/>
    </location>
</feature>
<keyword evidence="3" id="KW-1185">Reference proteome</keyword>
<feature type="region of interest" description="Disordered" evidence="1">
    <location>
        <begin position="258"/>
        <end position="286"/>
    </location>
</feature>
<evidence type="ECO:0000256" key="1">
    <source>
        <dbReference type="SAM" id="MobiDB-lite"/>
    </source>
</evidence>
<evidence type="ECO:0000313" key="2">
    <source>
        <dbReference type="EMBL" id="CAA7271811.1"/>
    </source>
</evidence>
<feature type="compositionally biased region" description="Polar residues" evidence="1">
    <location>
        <begin position="102"/>
        <end position="113"/>
    </location>
</feature>
<feature type="compositionally biased region" description="Basic and acidic residues" evidence="1">
    <location>
        <begin position="215"/>
        <end position="224"/>
    </location>
</feature>
<feature type="compositionally biased region" description="Low complexity" evidence="1">
    <location>
        <begin position="323"/>
        <end position="367"/>
    </location>
</feature>
<dbReference type="Proteomes" id="UP000467700">
    <property type="component" value="Unassembled WGS sequence"/>
</dbReference>
<protein>
    <submittedName>
        <fullName evidence="2">Uncharacterized protein</fullName>
    </submittedName>
</protein>
<feature type="region of interest" description="Disordered" evidence="1">
    <location>
        <begin position="313"/>
        <end position="386"/>
    </location>
</feature>
<dbReference type="EMBL" id="CACVBS010000112">
    <property type="protein sequence ID" value="CAA7271811.1"/>
    <property type="molecule type" value="Genomic_DNA"/>
</dbReference>
<feature type="compositionally biased region" description="Polar residues" evidence="1">
    <location>
        <begin position="631"/>
        <end position="651"/>
    </location>
</feature>
<feature type="compositionally biased region" description="Polar residues" evidence="1">
    <location>
        <begin position="44"/>
        <end position="53"/>
    </location>
</feature>
<dbReference type="AlphaFoldDB" id="A0A8S0WKC9"/>